<dbReference type="InterPro" id="IPR045676">
    <property type="entry name" value="DUF6194"/>
</dbReference>
<gene>
    <name evidence="2" type="ORF">TL08_16240</name>
</gene>
<keyword evidence="3" id="KW-1185">Reference proteome</keyword>
<reference evidence="3" key="1">
    <citation type="submission" date="2016-03" db="EMBL/GenBank/DDBJ databases">
        <title>Complete genome sequence of the type strain Actinoalloteichus hymeniacidonis DSM 45092.</title>
        <authorList>
            <person name="Schaffert L."/>
            <person name="Albersmeier A."/>
            <person name="Winkler A."/>
            <person name="Kalinowski J."/>
            <person name="Zotchev S."/>
            <person name="Ruckert C."/>
        </authorList>
    </citation>
    <scope>NUCLEOTIDE SEQUENCE [LARGE SCALE GENOMIC DNA]</scope>
    <source>
        <strain evidence="3">HPA177(T) (DSM 45092(T))</strain>
    </source>
</reference>
<sequence>MDATALRNHICESFEGVAMMENAGDSFFAYDPDGDLPAQRWFPFATIVTDDNYDTASRLHRPDTYRINIGLSKTDYTARFGKAPTERDENGMFVTEFDYTALDLLMPHPVYGGQHWVCALNPADASLREVHGLLDAAYRFAARKHANRKADPAAS</sequence>
<feature type="domain" description="DUF6194" evidence="1">
    <location>
        <begin position="1"/>
        <end position="149"/>
    </location>
</feature>
<evidence type="ECO:0000313" key="2">
    <source>
        <dbReference type="EMBL" id="AOS64048.1"/>
    </source>
</evidence>
<accession>A0AAC9MY48</accession>
<dbReference type="EMBL" id="CP014859">
    <property type="protein sequence ID" value="AOS64048.1"/>
    <property type="molecule type" value="Genomic_DNA"/>
</dbReference>
<organism evidence="2 3">
    <name type="scientific">Actinoalloteichus hymeniacidonis</name>
    <dbReference type="NCBI Taxonomy" id="340345"/>
    <lineage>
        <taxon>Bacteria</taxon>
        <taxon>Bacillati</taxon>
        <taxon>Actinomycetota</taxon>
        <taxon>Actinomycetes</taxon>
        <taxon>Pseudonocardiales</taxon>
        <taxon>Pseudonocardiaceae</taxon>
        <taxon>Actinoalloteichus</taxon>
    </lineage>
</organism>
<dbReference type="Proteomes" id="UP000095210">
    <property type="component" value="Chromosome"/>
</dbReference>
<name>A0AAC9MY48_9PSEU</name>
<dbReference type="Pfam" id="PF19694">
    <property type="entry name" value="DUF6194"/>
    <property type="match status" value="1"/>
</dbReference>
<dbReference type="RefSeq" id="WP_069850106.1">
    <property type="nucleotide sequence ID" value="NZ_CP014859.1"/>
</dbReference>
<evidence type="ECO:0000259" key="1">
    <source>
        <dbReference type="Pfam" id="PF19694"/>
    </source>
</evidence>
<protein>
    <recommendedName>
        <fullName evidence="1">DUF6194 domain-containing protein</fullName>
    </recommendedName>
</protein>
<evidence type="ECO:0000313" key="3">
    <source>
        <dbReference type="Proteomes" id="UP000095210"/>
    </source>
</evidence>
<dbReference type="AlphaFoldDB" id="A0AAC9MY48"/>
<proteinExistence type="predicted"/>
<dbReference type="KEGG" id="ahm:TL08_16240"/>